<dbReference type="Proteomes" id="UP000238479">
    <property type="component" value="Chromosome 1"/>
</dbReference>
<gene>
    <name evidence="1" type="ORF">RchiOBHm_Chr1g0347001</name>
</gene>
<name>A0A2P6SF59_ROSCH</name>
<dbReference type="Gramene" id="PRQ57317">
    <property type="protein sequence ID" value="PRQ57317"/>
    <property type="gene ID" value="RchiOBHm_Chr1g0347001"/>
</dbReference>
<proteinExistence type="predicted"/>
<keyword evidence="2" id="KW-1185">Reference proteome</keyword>
<sequence length="126" mass="13929">MRFSGLKMSVFQGLGDDAGEVSSKARKASSKARKAFSSGSGLKMGIEGSSSGRDSSPASFLGALFLVIYTKRLRLMRLMPQGCKALPKTPRVRLQRFKTLVVRNIEFCKECQLRQLLGDRSRELVI</sequence>
<protein>
    <submittedName>
        <fullName evidence="1">Uncharacterized protein</fullName>
    </submittedName>
</protein>
<dbReference type="EMBL" id="PDCK01000039">
    <property type="protein sequence ID" value="PRQ57317.1"/>
    <property type="molecule type" value="Genomic_DNA"/>
</dbReference>
<dbReference type="AlphaFoldDB" id="A0A2P6SF59"/>
<organism evidence="1 2">
    <name type="scientific">Rosa chinensis</name>
    <name type="common">China rose</name>
    <dbReference type="NCBI Taxonomy" id="74649"/>
    <lineage>
        <taxon>Eukaryota</taxon>
        <taxon>Viridiplantae</taxon>
        <taxon>Streptophyta</taxon>
        <taxon>Embryophyta</taxon>
        <taxon>Tracheophyta</taxon>
        <taxon>Spermatophyta</taxon>
        <taxon>Magnoliopsida</taxon>
        <taxon>eudicotyledons</taxon>
        <taxon>Gunneridae</taxon>
        <taxon>Pentapetalae</taxon>
        <taxon>rosids</taxon>
        <taxon>fabids</taxon>
        <taxon>Rosales</taxon>
        <taxon>Rosaceae</taxon>
        <taxon>Rosoideae</taxon>
        <taxon>Rosoideae incertae sedis</taxon>
        <taxon>Rosa</taxon>
    </lineage>
</organism>
<evidence type="ECO:0000313" key="1">
    <source>
        <dbReference type="EMBL" id="PRQ57317.1"/>
    </source>
</evidence>
<comment type="caution">
    <text evidence="1">The sequence shown here is derived from an EMBL/GenBank/DDBJ whole genome shotgun (WGS) entry which is preliminary data.</text>
</comment>
<accession>A0A2P6SF59</accession>
<reference evidence="1 2" key="1">
    <citation type="journal article" date="2018" name="Nat. Genet.">
        <title>The Rosa genome provides new insights in the design of modern roses.</title>
        <authorList>
            <person name="Bendahmane M."/>
        </authorList>
    </citation>
    <scope>NUCLEOTIDE SEQUENCE [LARGE SCALE GENOMIC DNA]</scope>
    <source>
        <strain evidence="2">cv. Old Blush</strain>
    </source>
</reference>
<evidence type="ECO:0000313" key="2">
    <source>
        <dbReference type="Proteomes" id="UP000238479"/>
    </source>
</evidence>